<dbReference type="RefSeq" id="WP_067030257.1">
    <property type="nucleotide sequence ID" value="NZ_FLRA01000001.1"/>
</dbReference>
<dbReference type="InterPro" id="IPR046162">
    <property type="entry name" value="DUF6164"/>
</dbReference>
<evidence type="ECO:0000313" key="5">
    <source>
        <dbReference type="Proteomes" id="UP000092871"/>
    </source>
</evidence>
<evidence type="ECO:0000256" key="1">
    <source>
        <dbReference type="SAM" id="Phobius"/>
    </source>
</evidence>
<gene>
    <name evidence="2" type="ORF">MGA5115_00133</name>
    <name evidence="3" type="ORF">MGA5116_01694</name>
</gene>
<reference evidence="3 4" key="2">
    <citation type="submission" date="2016-06" db="EMBL/GenBank/DDBJ databases">
        <authorList>
            <person name="Rodrigo-Torres L."/>
            <person name="Arahal D.R."/>
        </authorList>
    </citation>
    <scope>NUCLEOTIDE SEQUENCE [LARGE SCALE GENOMIC DNA]</scope>
    <source>
        <strain evidence="3 4">CECT 5116</strain>
    </source>
</reference>
<keyword evidence="4" id="KW-1185">Reference proteome</keyword>
<keyword evidence="1" id="KW-1133">Transmembrane helix</keyword>
<feature type="transmembrane region" description="Helical" evidence="1">
    <location>
        <begin position="94"/>
        <end position="114"/>
    </location>
</feature>
<reference evidence="2 5" key="1">
    <citation type="submission" date="2016-06" db="EMBL/GenBank/DDBJ databases">
        <authorList>
            <person name="Kjaerup R.B."/>
            <person name="Dalgaard T.S."/>
            <person name="Juul-Madsen H.R."/>
        </authorList>
    </citation>
    <scope>NUCLEOTIDE SEQUENCE [LARGE SCALE GENOMIC DNA]</scope>
    <source>
        <strain evidence="2 5">CECT 5115</strain>
    </source>
</reference>
<name>A0A1C3JLQ3_9GAMM</name>
<dbReference type="AlphaFoldDB" id="A0A1C3JLQ3"/>
<sequence length="120" mass="13662">MAQLVFRLKNVPEQEADDVRELLEEHDIEFYETSAGRWQISMAGIWVRDKEQATMAKKLIAEDQSHRASRAVPITARDWVAGFLTHARQNPVEFLFTLVALLLVLSLSLIPFYVGKHLAG</sequence>
<dbReference type="Pfam" id="PF19661">
    <property type="entry name" value="DUF6164"/>
    <property type="match status" value="1"/>
</dbReference>
<keyword evidence="1" id="KW-0812">Transmembrane</keyword>
<evidence type="ECO:0000313" key="4">
    <source>
        <dbReference type="Proteomes" id="UP000092840"/>
    </source>
</evidence>
<protein>
    <recommendedName>
        <fullName evidence="6">DUF2007 domain-containing protein</fullName>
    </recommendedName>
</protein>
<evidence type="ECO:0000313" key="3">
    <source>
        <dbReference type="EMBL" id="SBT21107.1"/>
    </source>
</evidence>
<evidence type="ECO:0000313" key="2">
    <source>
        <dbReference type="EMBL" id="SBT16059.1"/>
    </source>
</evidence>
<organism evidence="2 5">
    <name type="scientific">Marinomonas gallaica</name>
    <dbReference type="NCBI Taxonomy" id="1806667"/>
    <lineage>
        <taxon>Bacteria</taxon>
        <taxon>Pseudomonadati</taxon>
        <taxon>Pseudomonadota</taxon>
        <taxon>Gammaproteobacteria</taxon>
        <taxon>Oceanospirillales</taxon>
        <taxon>Oceanospirillaceae</taxon>
        <taxon>Marinomonas</taxon>
    </lineage>
</organism>
<evidence type="ECO:0008006" key="6">
    <source>
        <dbReference type="Google" id="ProtNLM"/>
    </source>
</evidence>
<dbReference type="EMBL" id="FLRB01000011">
    <property type="protein sequence ID" value="SBT21107.1"/>
    <property type="molecule type" value="Genomic_DNA"/>
</dbReference>
<dbReference type="Proteomes" id="UP000092840">
    <property type="component" value="Unassembled WGS sequence"/>
</dbReference>
<dbReference type="Proteomes" id="UP000092871">
    <property type="component" value="Unassembled WGS sequence"/>
</dbReference>
<proteinExistence type="predicted"/>
<keyword evidence="1" id="KW-0472">Membrane</keyword>
<dbReference type="EMBL" id="FLRA01000001">
    <property type="protein sequence ID" value="SBT16059.1"/>
    <property type="molecule type" value="Genomic_DNA"/>
</dbReference>
<dbReference type="OrthoDB" id="5569385at2"/>
<accession>A0A1C3JLQ3</accession>